<dbReference type="SUPFAM" id="SSF48452">
    <property type="entry name" value="TPR-like"/>
    <property type="match status" value="1"/>
</dbReference>
<evidence type="ECO:0000256" key="5">
    <source>
        <dbReference type="PROSITE-ProRule" id="PRU01091"/>
    </source>
</evidence>
<keyword evidence="4 5" id="KW-0238">DNA-binding</keyword>
<feature type="domain" description="OmpR/PhoB-type" evidence="6">
    <location>
        <begin position="1"/>
        <end position="89"/>
    </location>
</feature>
<gene>
    <name evidence="7" type="ORF">Amac_047410</name>
</gene>
<evidence type="ECO:0000256" key="4">
    <source>
        <dbReference type="ARBA" id="ARBA00023125"/>
    </source>
</evidence>
<dbReference type="InterPro" id="IPR041664">
    <property type="entry name" value="AAA_16"/>
</dbReference>
<dbReference type="PANTHER" id="PTHR16305">
    <property type="entry name" value="TESTICULAR SOLUBLE ADENYLYL CYCLASE"/>
    <property type="match status" value="1"/>
</dbReference>
<dbReference type="Gene3D" id="1.10.10.10">
    <property type="entry name" value="Winged helix-like DNA-binding domain superfamily/Winged helix DNA-binding domain"/>
    <property type="match status" value="1"/>
</dbReference>
<dbReference type="InterPro" id="IPR001867">
    <property type="entry name" value="OmpR/PhoB-type_DNA-bd"/>
</dbReference>
<dbReference type="GO" id="GO:0005524">
    <property type="term" value="F:ATP binding"/>
    <property type="evidence" value="ECO:0007669"/>
    <property type="project" value="UniProtKB-KW"/>
</dbReference>
<dbReference type="PANTHER" id="PTHR16305:SF35">
    <property type="entry name" value="TRANSCRIPTIONAL ACTIVATOR DOMAIN"/>
    <property type="match status" value="1"/>
</dbReference>
<evidence type="ECO:0000256" key="3">
    <source>
        <dbReference type="ARBA" id="ARBA00022840"/>
    </source>
</evidence>
<dbReference type="GO" id="GO:0004016">
    <property type="term" value="F:adenylate cyclase activity"/>
    <property type="evidence" value="ECO:0007669"/>
    <property type="project" value="TreeGrafter"/>
</dbReference>
<dbReference type="SUPFAM" id="SSF52540">
    <property type="entry name" value="P-loop containing nucleoside triphosphate hydrolases"/>
    <property type="match status" value="1"/>
</dbReference>
<name>A0A5M3WQH7_9ACTN</name>
<dbReference type="Pfam" id="PF03704">
    <property type="entry name" value="BTAD"/>
    <property type="match status" value="1"/>
</dbReference>
<keyword evidence="8" id="KW-1185">Reference proteome</keyword>
<dbReference type="InterPro" id="IPR027417">
    <property type="entry name" value="P-loop_NTPase"/>
</dbReference>
<dbReference type="Gene3D" id="1.25.40.10">
    <property type="entry name" value="Tetratricopeptide repeat domain"/>
    <property type="match status" value="2"/>
</dbReference>
<dbReference type="GO" id="GO:0003677">
    <property type="term" value="F:DNA binding"/>
    <property type="evidence" value="ECO:0007669"/>
    <property type="project" value="UniProtKB-UniRule"/>
</dbReference>
<dbReference type="CDD" id="cd15831">
    <property type="entry name" value="BTAD"/>
    <property type="match status" value="1"/>
</dbReference>
<dbReference type="PROSITE" id="PS51755">
    <property type="entry name" value="OMPR_PHOB"/>
    <property type="match status" value="1"/>
</dbReference>
<evidence type="ECO:0000313" key="7">
    <source>
        <dbReference type="EMBL" id="GES11144.1"/>
    </source>
</evidence>
<accession>A0A5M3WQH7</accession>
<evidence type="ECO:0000256" key="2">
    <source>
        <dbReference type="ARBA" id="ARBA00022741"/>
    </source>
</evidence>
<dbReference type="AlphaFoldDB" id="A0A5M3WQH7"/>
<keyword evidence="2" id="KW-0547">Nucleotide-binding</keyword>
<dbReference type="Pfam" id="PF13191">
    <property type="entry name" value="AAA_16"/>
    <property type="match status" value="1"/>
</dbReference>
<dbReference type="InterPro" id="IPR016032">
    <property type="entry name" value="Sig_transdc_resp-reg_C-effctor"/>
</dbReference>
<dbReference type="GO" id="GO:0000160">
    <property type="term" value="P:phosphorelay signal transduction system"/>
    <property type="evidence" value="ECO:0007669"/>
    <property type="project" value="InterPro"/>
</dbReference>
<evidence type="ECO:0000259" key="6">
    <source>
        <dbReference type="PROSITE" id="PS51755"/>
    </source>
</evidence>
<sequence length="1023" mass="109555">MRLWRDGVELDAGPRQQAYLLALLLARAGEPISISELIDLIWGQDIPASAVNILQKYVGALRRLLEPELPARGTGSYLQRRGNGYLFAAGPGVLDVVAFRELVEAARAATAEHRPDVALNRYVEALGIWHGPAGDGPARGPASTPVFGALDNEFFGACVAAAELALSLGQPARILHSLRLAAWMAPLHENVQASLISVLAAAGQQADALALFSVVRVRLAEDLGIDPGPALVAAHRGVLGPVHARETPPVATRLVGRDEELLVLRQAVGAALSGGTGLVLVEGEPGVGKTRLLEDAGAEAERRGALVIWGRCLDGKGTPSMWPWVQVVGAVLDCLPVATRAEWQAGDLGRLVVPDRAVSGIPVLPDSGARFRLFEGAVALIGQVSARRPVVLVVDDLQWADVTSLELFTHLADRLPGGTVVIGALRDRAPVPGSELARMLAAASRLPCHRRIGLGLLRPDEVTELVRRETGRDPDPDAARNIHARTAGNPFFVRELSRLLADDGVLGDGVPSTVRDVVRDRIAGLDDDTDRLLQLAALIGRDVDLTLLARAADLDVPECLDGLEPLEALGLLEPSAGDPYTFRFAHDLVREAVAGTTSQRRLTRLHLRVADALERTSPDDESVAERLAHHLWAAGPLADPSRTAAALVRAGRCAGNKSALEAASGHLRSAAQVARTAGLAELELSALALLIALDGMRAGYVGSALEVLERAEHLARDLGREREATDFLFSRWAAYSQGIRLDRAGRLAHRLLVQGEASADPIVRTYGLHAWGIHQWDVGNIGEALRYLSQSAPAMLDEMVRRQDDPLRHDLQLLSPVMLALMTGLHGDVDGARAQLDRLEAAADDDPYVVTVCAAFAVTVAALAGDPVWARSVAERGIALDPEFSFVFLGSYQRLARCWARAVTGDDPVGAAVEAQAIINAALSDPPRSGLATWYGLLGEMWLAAGRLDDAEKALGRADVCLDTYGQRYPEGFVILMRARLMEERGAPASAVQAVVERARTLSLEREAHLFVHRADQMLGRRQ</sequence>
<dbReference type="SUPFAM" id="SSF46894">
    <property type="entry name" value="C-terminal effector domain of the bipartite response regulators"/>
    <property type="match status" value="1"/>
</dbReference>
<protein>
    <recommendedName>
        <fullName evidence="6">OmpR/PhoB-type domain-containing protein</fullName>
    </recommendedName>
</protein>
<dbReference type="EMBL" id="BLAE01000027">
    <property type="protein sequence ID" value="GES11144.1"/>
    <property type="molecule type" value="Genomic_DNA"/>
</dbReference>
<proteinExistence type="inferred from homology"/>
<dbReference type="SMART" id="SM00862">
    <property type="entry name" value="Trans_reg_C"/>
    <property type="match status" value="1"/>
</dbReference>
<organism evidence="7 8">
    <name type="scientific">Acrocarpospora macrocephala</name>
    <dbReference type="NCBI Taxonomy" id="150177"/>
    <lineage>
        <taxon>Bacteria</taxon>
        <taxon>Bacillati</taxon>
        <taxon>Actinomycetota</taxon>
        <taxon>Actinomycetes</taxon>
        <taxon>Streptosporangiales</taxon>
        <taxon>Streptosporangiaceae</taxon>
        <taxon>Acrocarpospora</taxon>
    </lineage>
</organism>
<comment type="similarity">
    <text evidence="1">Belongs to the AfsR/DnrI/RedD regulatory family.</text>
</comment>
<dbReference type="Proteomes" id="UP000331127">
    <property type="component" value="Unassembled WGS sequence"/>
</dbReference>
<dbReference type="GO" id="GO:0006355">
    <property type="term" value="P:regulation of DNA-templated transcription"/>
    <property type="evidence" value="ECO:0007669"/>
    <property type="project" value="InterPro"/>
</dbReference>
<reference evidence="7 8" key="1">
    <citation type="submission" date="2019-10" db="EMBL/GenBank/DDBJ databases">
        <title>Whole genome shotgun sequence of Acrocarpospora macrocephala NBRC 16266.</title>
        <authorList>
            <person name="Ichikawa N."/>
            <person name="Kimura A."/>
            <person name="Kitahashi Y."/>
            <person name="Komaki H."/>
            <person name="Oguchi A."/>
        </authorList>
    </citation>
    <scope>NUCLEOTIDE SEQUENCE [LARGE SCALE GENOMIC DNA]</scope>
    <source>
        <strain evidence="7 8">NBRC 16266</strain>
    </source>
</reference>
<dbReference type="SMART" id="SM01043">
    <property type="entry name" value="BTAD"/>
    <property type="match status" value="1"/>
</dbReference>
<evidence type="ECO:0000256" key="1">
    <source>
        <dbReference type="ARBA" id="ARBA00005820"/>
    </source>
</evidence>
<feature type="DNA-binding region" description="OmpR/PhoB-type" evidence="5">
    <location>
        <begin position="1"/>
        <end position="89"/>
    </location>
</feature>
<dbReference type="GO" id="GO:0005737">
    <property type="term" value="C:cytoplasm"/>
    <property type="evidence" value="ECO:0007669"/>
    <property type="project" value="TreeGrafter"/>
</dbReference>
<keyword evidence="3" id="KW-0067">ATP-binding</keyword>
<dbReference type="InterPro" id="IPR036388">
    <property type="entry name" value="WH-like_DNA-bd_sf"/>
</dbReference>
<evidence type="ECO:0000313" key="8">
    <source>
        <dbReference type="Proteomes" id="UP000331127"/>
    </source>
</evidence>
<dbReference type="InterPro" id="IPR005158">
    <property type="entry name" value="BTAD"/>
</dbReference>
<dbReference type="InterPro" id="IPR011990">
    <property type="entry name" value="TPR-like_helical_dom_sf"/>
</dbReference>
<comment type="caution">
    <text evidence="7">The sequence shown here is derived from an EMBL/GenBank/DDBJ whole genome shotgun (WGS) entry which is preliminary data.</text>
</comment>
<dbReference type="Pfam" id="PF00486">
    <property type="entry name" value="Trans_reg_C"/>
    <property type="match status" value="1"/>
</dbReference>